<evidence type="ECO:0000256" key="1">
    <source>
        <dbReference type="SAM" id="MobiDB-lite"/>
    </source>
</evidence>
<protein>
    <submittedName>
        <fullName evidence="2">Uncharacterized protein</fullName>
    </submittedName>
</protein>
<reference evidence="2" key="1">
    <citation type="journal article" date="2018" name="Genome Biol. Evol.">
        <title>Genomics and development of Lentinus tigrinus, a white-rot wood-decaying mushroom with dimorphic fruiting bodies.</title>
        <authorList>
            <person name="Wu B."/>
            <person name="Xu Z."/>
            <person name="Knudson A."/>
            <person name="Carlson A."/>
            <person name="Chen N."/>
            <person name="Kovaka S."/>
            <person name="LaButti K."/>
            <person name="Lipzen A."/>
            <person name="Pennachio C."/>
            <person name="Riley R."/>
            <person name="Schakwitz W."/>
            <person name="Umezawa K."/>
            <person name="Ohm R.A."/>
            <person name="Grigoriev I.V."/>
            <person name="Nagy L.G."/>
            <person name="Gibbons J."/>
            <person name="Hibbett D."/>
        </authorList>
    </citation>
    <scope>NUCLEOTIDE SEQUENCE [LARGE SCALE GENOMIC DNA]</scope>
    <source>
        <strain evidence="2">ALCF2SS1-6</strain>
    </source>
</reference>
<feature type="region of interest" description="Disordered" evidence="1">
    <location>
        <begin position="267"/>
        <end position="310"/>
    </location>
</feature>
<keyword evidence="3" id="KW-1185">Reference proteome</keyword>
<organism evidence="2 3">
    <name type="scientific">Lentinus tigrinus ALCF2SS1-6</name>
    <dbReference type="NCBI Taxonomy" id="1328759"/>
    <lineage>
        <taxon>Eukaryota</taxon>
        <taxon>Fungi</taxon>
        <taxon>Dikarya</taxon>
        <taxon>Basidiomycota</taxon>
        <taxon>Agaricomycotina</taxon>
        <taxon>Agaricomycetes</taxon>
        <taxon>Polyporales</taxon>
        <taxon>Polyporaceae</taxon>
        <taxon>Lentinus</taxon>
    </lineage>
</organism>
<proteinExistence type="predicted"/>
<sequence>MTTAHDIYAQQLLHLGHGLPMWGPEPSPDFGEVHLGDVGYFRDGYFCFLFNAMSNADDPINAQRGVPLGFEVFRPPESTIIRRPNHITQSQLYSRIGASASAGIRYRCSDASGALLMLKAPAHKTLLDCRLHIQKYILAHLSRWCEFANDSLGVGLEEKDIIFVSGFTKTSVWAETAFSNSSSDGELVIGGGCFAPSLSGEFQVSMTRCMDASVFARTGPYERVADWTEETGLSLGNMHHDQSIFLNFYKMKSRRWWRPQVLRAAAGPHQLPEGPDDEESFSLTGMPLVAEPESNDWEYDEVGGGRTYSP</sequence>
<dbReference type="AlphaFoldDB" id="A0A5C2S726"/>
<evidence type="ECO:0000313" key="3">
    <source>
        <dbReference type="Proteomes" id="UP000313359"/>
    </source>
</evidence>
<dbReference type="STRING" id="1328759.A0A5C2S726"/>
<dbReference type="EMBL" id="ML122269">
    <property type="protein sequence ID" value="RPD59653.1"/>
    <property type="molecule type" value="Genomic_DNA"/>
</dbReference>
<name>A0A5C2S726_9APHY</name>
<accession>A0A5C2S726</accession>
<evidence type="ECO:0000313" key="2">
    <source>
        <dbReference type="EMBL" id="RPD59653.1"/>
    </source>
</evidence>
<gene>
    <name evidence="2" type="ORF">L227DRAFT_503334</name>
</gene>
<dbReference type="OrthoDB" id="3222453at2759"/>
<dbReference type="Proteomes" id="UP000313359">
    <property type="component" value="Unassembled WGS sequence"/>
</dbReference>